<accession>A0A7Z0WQC9</accession>
<evidence type="ECO:0000313" key="2">
    <source>
        <dbReference type="Proteomes" id="UP000185696"/>
    </source>
</evidence>
<keyword evidence="2" id="KW-1185">Reference proteome</keyword>
<proteinExistence type="predicted"/>
<evidence type="ECO:0008006" key="3">
    <source>
        <dbReference type="Google" id="ProtNLM"/>
    </source>
</evidence>
<dbReference type="InterPro" id="IPR036568">
    <property type="entry name" value="GGCT-like_sf"/>
</dbReference>
<dbReference type="Gene3D" id="3.10.490.10">
    <property type="entry name" value="Gamma-glutamyl cyclotransferase-like"/>
    <property type="match status" value="1"/>
</dbReference>
<dbReference type="OrthoDB" id="5180669at2"/>
<name>A0A7Z0WQC9_9PSEU</name>
<dbReference type="SUPFAM" id="SSF110857">
    <property type="entry name" value="Gamma-glutamyl cyclotransferase-like"/>
    <property type="match status" value="1"/>
</dbReference>
<gene>
    <name evidence="1" type="ORF">BLA60_15220</name>
</gene>
<comment type="caution">
    <text evidence="1">The sequence shown here is derived from an EMBL/GenBank/DDBJ whole genome shotgun (WGS) entry which is preliminary data.</text>
</comment>
<evidence type="ECO:0000313" key="1">
    <source>
        <dbReference type="EMBL" id="OLF10531.1"/>
    </source>
</evidence>
<sequence>MYLFVYGILVSPDQVESTLKHPIDREKMSYAVLSGWERAWNVASDKVSHPERTFLLPDGSEFDGVTAALGIGQRGDGWNCDGAVVPVSDADLGFLDPRERSYDRVDVTRSVDWAGKPGDAVVQAYVPRQDVCRRVEDAVADGRPVCRRKAYVEAVHAAFAHIGRLESFDRLTRPSSLPVRELRSVIDPAYST</sequence>
<dbReference type="RefSeq" id="WP_075133520.1">
    <property type="nucleotide sequence ID" value="NZ_MSIF01000006.1"/>
</dbReference>
<dbReference type="Proteomes" id="UP000185696">
    <property type="component" value="Unassembled WGS sequence"/>
</dbReference>
<reference evidence="1 2" key="1">
    <citation type="submission" date="2016-12" db="EMBL/GenBank/DDBJ databases">
        <title>The draft genome sequence of Actinophytocola xinjiangensis.</title>
        <authorList>
            <person name="Wang W."/>
            <person name="Yuan L."/>
        </authorList>
    </citation>
    <scope>NUCLEOTIDE SEQUENCE [LARGE SCALE GENOMIC DNA]</scope>
    <source>
        <strain evidence="1 2">CGMCC 4.4663</strain>
    </source>
</reference>
<protein>
    <recommendedName>
        <fullName evidence="3">AIG2 family protein</fullName>
    </recommendedName>
</protein>
<organism evidence="1 2">
    <name type="scientific">Actinophytocola xinjiangensis</name>
    <dbReference type="NCBI Taxonomy" id="485602"/>
    <lineage>
        <taxon>Bacteria</taxon>
        <taxon>Bacillati</taxon>
        <taxon>Actinomycetota</taxon>
        <taxon>Actinomycetes</taxon>
        <taxon>Pseudonocardiales</taxon>
        <taxon>Pseudonocardiaceae</taxon>
    </lineage>
</organism>
<dbReference type="AlphaFoldDB" id="A0A7Z0WQC9"/>
<dbReference type="EMBL" id="MSIF01000006">
    <property type="protein sequence ID" value="OLF10531.1"/>
    <property type="molecule type" value="Genomic_DNA"/>
</dbReference>